<protein>
    <submittedName>
        <fullName evidence="2">Topoisomerase II</fullName>
    </submittedName>
</protein>
<dbReference type="InterPro" id="IPR021245">
    <property type="entry name" value="DUF2790"/>
</dbReference>
<evidence type="ECO:0000256" key="1">
    <source>
        <dbReference type="SAM" id="SignalP"/>
    </source>
</evidence>
<dbReference type="OrthoDB" id="6903763at2"/>
<dbReference type="AlphaFoldDB" id="A0A1C7YYY6"/>
<comment type="caution">
    <text evidence="2">The sequence shown here is derived from an EMBL/GenBank/DDBJ whole genome shotgun (WGS) entry which is preliminary data.</text>
</comment>
<gene>
    <name evidence="2" type="ORF">AFK24_28375</name>
</gene>
<organism evidence="2 3">
    <name type="scientific">Pseudomonas syringae</name>
    <dbReference type="NCBI Taxonomy" id="317"/>
    <lineage>
        <taxon>Bacteria</taxon>
        <taxon>Pseudomonadati</taxon>
        <taxon>Pseudomonadota</taxon>
        <taxon>Gammaproteobacteria</taxon>
        <taxon>Pseudomonadales</taxon>
        <taxon>Pseudomonadaceae</taxon>
        <taxon>Pseudomonas</taxon>
    </lineage>
</organism>
<dbReference type="EMBL" id="LGSI01000074">
    <property type="protein sequence ID" value="OCR21478.1"/>
    <property type="molecule type" value="Genomic_DNA"/>
</dbReference>
<evidence type="ECO:0000313" key="3">
    <source>
        <dbReference type="Proteomes" id="UP000093104"/>
    </source>
</evidence>
<feature type="chain" id="PRO_5008891925" evidence="1">
    <location>
        <begin position="22"/>
        <end position="90"/>
    </location>
</feature>
<sequence>MNIRVALIAIAFTGASAHALAMEGSTVANPQSTPVEDYAYGDHPDIAKVLETSEVPNVCGPVSVEMAYEDSSGQRHIMRYQIIGNGCSNG</sequence>
<dbReference type="Pfam" id="PF10976">
    <property type="entry name" value="DUF2790"/>
    <property type="match status" value="1"/>
</dbReference>
<accession>A0A1C7YYY6</accession>
<dbReference type="PATRIC" id="fig|317.243.peg.1562"/>
<proteinExistence type="predicted"/>
<dbReference type="Gene3D" id="2.30.140.50">
    <property type="entry name" value="Protein of unknown function DUF2790"/>
    <property type="match status" value="1"/>
</dbReference>
<evidence type="ECO:0000313" key="2">
    <source>
        <dbReference type="EMBL" id="OCR21478.1"/>
    </source>
</evidence>
<name>A0A1C7YYY6_PSESX</name>
<reference evidence="2 3" key="1">
    <citation type="submission" date="2015-07" db="EMBL/GenBank/DDBJ databases">
        <title>Draft genome sequence of a diazotrophic, plant growth-promoting rhizobacterium of the Pseudomonas syringae complex.</title>
        <authorList>
            <person name="Patten C.L."/>
            <person name="Jeong H."/>
        </authorList>
    </citation>
    <scope>NUCLEOTIDE SEQUENCE [LARGE SCALE GENOMIC DNA]</scope>
    <source>
        <strain evidence="2 3">GR12-2</strain>
    </source>
</reference>
<keyword evidence="1" id="KW-0732">Signal</keyword>
<dbReference type="Proteomes" id="UP000093104">
    <property type="component" value="Unassembled WGS sequence"/>
</dbReference>
<feature type="signal peptide" evidence="1">
    <location>
        <begin position="1"/>
        <end position="21"/>
    </location>
</feature>
<keyword evidence="2" id="KW-0413">Isomerase</keyword>
<dbReference type="GO" id="GO:0016853">
    <property type="term" value="F:isomerase activity"/>
    <property type="evidence" value="ECO:0007669"/>
    <property type="project" value="UniProtKB-KW"/>
</dbReference>
<dbReference type="RefSeq" id="WP_065836406.1">
    <property type="nucleotide sequence ID" value="NZ_LGSI01000074.1"/>
</dbReference>